<protein>
    <recommendedName>
        <fullName evidence="1">DUF6199 domain-containing protein</fullName>
    </recommendedName>
</protein>
<name>A0ABD5NW87_9EURY</name>
<feature type="domain" description="DUF6199" evidence="1">
    <location>
        <begin position="14"/>
        <end position="73"/>
    </location>
</feature>
<accession>A0ABD5NW87</accession>
<evidence type="ECO:0000313" key="2">
    <source>
        <dbReference type="EMBL" id="MFC4246377.1"/>
    </source>
</evidence>
<comment type="caution">
    <text evidence="2">The sequence shown here is derived from an EMBL/GenBank/DDBJ whole genome shotgun (WGS) entry which is preliminary data.</text>
</comment>
<reference evidence="2 3" key="1">
    <citation type="journal article" date="2014" name="Int. J. Syst. Evol. Microbiol.">
        <title>Complete genome sequence of Corynebacterium casei LMG S-19264T (=DSM 44701T), isolated from a smear-ripened cheese.</title>
        <authorList>
            <consortium name="US DOE Joint Genome Institute (JGI-PGF)"/>
            <person name="Walter F."/>
            <person name="Albersmeier A."/>
            <person name="Kalinowski J."/>
            <person name="Ruckert C."/>
        </authorList>
    </citation>
    <scope>NUCLEOTIDE SEQUENCE [LARGE SCALE GENOMIC DNA]</scope>
    <source>
        <strain evidence="2 3">IBRC-M 10912</strain>
    </source>
</reference>
<sequence>MVTSGLRKLWYGWMIVQGLAAAASPRRSLALNLRIWGCGFENVADLEPRPWYVRLVRAAGVGLVAAGIAGVLLEDRAQAEQMAESELEAGAETETETAA</sequence>
<dbReference type="Pfam" id="PF19701">
    <property type="entry name" value="DUF6199"/>
    <property type="match status" value="1"/>
</dbReference>
<dbReference type="InterPro" id="IPR045679">
    <property type="entry name" value="DUF6199"/>
</dbReference>
<organism evidence="2 3">
    <name type="scientific">Natribaculum luteum</name>
    <dbReference type="NCBI Taxonomy" id="1586232"/>
    <lineage>
        <taxon>Archaea</taxon>
        <taxon>Methanobacteriati</taxon>
        <taxon>Methanobacteriota</taxon>
        <taxon>Stenosarchaea group</taxon>
        <taxon>Halobacteria</taxon>
        <taxon>Halobacteriales</taxon>
        <taxon>Natrialbaceae</taxon>
        <taxon>Natribaculum</taxon>
    </lineage>
</organism>
<dbReference type="RefSeq" id="WP_246967248.1">
    <property type="nucleotide sequence ID" value="NZ_CP095397.1"/>
</dbReference>
<evidence type="ECO:0000313" key="3">
    <source>
        <dbReference type="Proteomes" id="UP001595821"/>
    </source>
</evidence>
<dbReference type="AlphaFoldDB" id="A0ABD5NW87"/>
<dbReference type="GeneID" id="71854844"/>
<dbReference type="Proteomes" id="UP001595821">
    <property type="component" value="Unassembled WGS sequence"/>
</dbReference>
<gene>
    <name evidence="2" type="ORF">ACFOZ7_05130</name>
</gene>
<dbReference type="EMBL" id="JBHSDJ010000013">
    <property type="protein sequence ID" value="MFC4246377.1"/>
    <property type="molecule type" value="Genomic_DNA"/>
</dbReference>
<proteinExistence type="predicted"/>
<evidence type="ECO:0000259" key="1">
    <source>
        <dbReference type="Pfam" id="PF19701"/>
    </source>
</evidence>